<gene>
    <name evidence="2" type="ordered locus">Fisuc_0931</name>
</gene>
<dbReference type="EMBL" id="CP001792">
    <property type="protein sequence ID" value="ACX74538.1"/>
    <property type="molecule type" value="Genomic_DNA"/>
</dbReference>
<evidence type="ECO:0000313" key="2">
    <source>
        <dbReference type="EMBL" id="ACX74538.1"/>
    </source>
</evidence>
<feature type="domain" description="Type II restriction endonuclease EcoO109IR" evidence="1">
    <location>
        <begin position="66"/>
        <end position="255"/>
    </location>
</feature>
<name>A0ABM5LG97_FIBSS</name>
<accession>A0ABM5LG97</accession>
<evidence type="ECO:0000313" key="3">
    <source>
        <dbReference type="Proteomes" id="UP000001497"/>
    </source>
</evidence>
<dbReference type="InterPro" id="IPR011335">
    <property type="entry name" value="Restrct_endonuc-II-like"/>
</dbReference>
<evidence type="ECO:0000259" key="1">
    <source>
        <dbReference type="Pfam" id="PF14511"/>
    </source>
</evidence>
<organism evidence="2 3">
    <name type="scientific">Fibrobacter succinogenes (strain ATCC 19169 / S85)</name>
    <dbReference type="NCBI Taxonomy" id="59374"/>
    <lineage>
        <taxon>Bacteria</taxon>
        <taxon>Pseudomonadati</taxon>
        <taxon>Fibrobacterota</taxon>
        <taxon>Fibrobacteria</taxon>
        <taxon>Fibrobacterales</taxon>
        <taxon>Fibrobacteraceae</taxon>
        <taxon>Fibrobacter</taxon>
    </lineage>
</organism>
<keyword evidence="3" id="KW-1185">Reference proteome</keyword>
<dbReference type="Proteomes" id="UP000001497">
    <property type="component" value="Chromosome"/>
</dbReference>
<proteinExistence type="predicted"/>
<dbReference type="SUPFAM" id="SSF52980">
    <property type="entry name" value="Restriction endonuclease-like"/>
    <property type="match status" value="1"/>
</dbReference>
<protein>
    <recommendedName>
        <fullName evidence="1">Type II restriction endonuclease EcoO109IR domain-containing protein</fullName>
    </recommendedName>
</protein>
<sequence length="273" mass="31442">MTSSSRSFKEKLEIIKSQYSSLEKFKQASVNEISPLPNGKKLTQKEIKAIEELQKEINNDCTIEENFIQLFTKKFIAKQLEKIKEITINDLNTNPLLCYALKFDNPKDFIKFYTYQAVSRSIVTSMGFLVQDLLLYSNEHIYDGKNYNEGKKTKFDLVIDKDGEKTFFEIKSGFNDLDKGQIKHYDEELSSVEKKGNKAYIGITYGKKNAATVTSKLLETYVKDWKKKTFVGRELWEHISGKGQYHSTLSKNIRNAADAVLHDSGIVKEIEKK</sequence>
<dbReference type="InterPro" id="IPR032793">
    <property type="entry name" value="RE_EcoO109IR"/>
</dbReference>
<dbReference type="RefSeq" id="WP_015731862.1">
    <property type="nucleotide sequence ID" value="NC_013410.1"/>
</dbReference>
<dbReference type="Pfam" id="PF14511">
    <property type="entry name" value="RE_EcoO109I"/>
    <property type="match status" value="1"/>
</dbReference>
<reference evidence="2" key="1">
    <citation type="submission" date="2009-10" db="EMBL/GenBank/DDBJ databases">
        <title>Complete sequence of Fibrobacter succinogenes subsp. succinogenes S85.</title>
        <authorList>
            <consortium name="US DOE Joint Genome Institute"/>
            <person name="Lucas S."/>
            <person name="Copeland A."/>
            <person name="Lapidus A."/>
            <person name="Glavina del Rio T."/>
            <person name="Tice H."/>
            <person name="Bruce D."/>
            <person name="Goodwin L."/>
            <person name="Pitluck S."/>
            <person name="Chertkov O."/>
            <person name="Detter J.C."/>
            <person name="Han C."/>
            <person name="Tapia R."/>
            <person name="Larimer F."/>
            <person name="Land M."/>
            <person name="Hauser L."/>
            <person name="Kyrpides N."/>
            <person name="Mikhailova N."/>
            <person name="Weimer P.J."/>
            <person name="Stevenson D.M."/>
            <person name="Boyum J."/>
            <person name="Brumm P.I."/>
            <person name="Mead D."/>
        </authorList>
    </citation>
    <scope>NUCLEOTIDE SEQUENCE [LARGE SCALE GENOMIC DNA]</scope>
    <source>
        <strain evidence="2">S85</strain>
    </source>
</reference>